<proteinExistence type="predicted"/>
<keyword evidence="2" id="KW-1185">Reference proteome</keyword>
<dbReference type="AlphaFoldDB" id="A0A914YD91"/>
<protein>
    <submittedName>
        <fullName evidence="3">Uncharacterized protein</fullName>
    </submittedName>
</protein>
<organism evidence="2 3">
    <name type="scientific">Panagrolaimus superbus</name>
    <dbReference type="NCBI Taxonomy" id="310955"/>
    <lineage>
        <taxon>Eukaryota</taxon>
        <taxon>Metazoa</taxon>
        <taxon>Ecdysozoa</taxon>
        <taxon>Nematoda</taxon>
        <taxon>Chromadorea</taxon>
        <taxon>Rhabditida</taxon>
        <taxon>Tylenchina</taxon>
        <taxon>Panagrolaimomorpha</taxon>
        <taxon>Panagrolaimoidea</taxon>
        <taxon>Panagrolaimidae</taxon>
        <taxon>Panagrolaimus</taxon>
    </lineage>
</organism>
<evidence type="ECO:0000313" key="3">
    <source>
        <dbReference type="WBParaSite" id="PSU_v2.g17404.t1"/>
    </source>
</evidence>
<evidence type="ECO:0000313" key="2">
    <source>
        <dbReference type="Proteomes" id="UP000887577"/>
    </source>
</evidence>
<feature type="compositionally biased region" description="Basic and acidic residues" evidence="1">
    <location>
        <begin position="237"/>
        <end position="254"/>
    </location>
</feature>
<name>A0A914YD91_9BILA</name>
<reference evidence="3" key="1">
    <citation type="submission" date="2022-11" db="UniProtKB">
        <authorList>
            <consortium name="WormBaseParasite"/>
        </authorList>
    </citation>
    <scope>IDENTIFICATION</scope>
</reference>
<sequence length="309" mass="35726">MSLNMNRFSMDIYDGAGKDVLNLLIRVVAPSISFLHGKTCNEDMLSRDKNMVTRIREMIRLFSRTYYGIYGINFTDMCKKPRFILNKENQVVHVAGTPNSLVFDRYTFKNLHDYVTIMKEKCASRGVDNIVIRVLRAFRDRDERVINSVHPVRVAMYVWAAVYLEWEASHFQVGKDWWISFVTMSFCDSINIKEIRLFQCFRRPDLGISSDDDIAAVIHQSMKEELSVEPNPDPESDVTRSDDERAEDESHNDEPVEHICGEVCKFYHAEADEDDVGANDEFTGDAVGARYPDLEAHTIRWADDVFNRV</sequence>
<feature type="region of interest" description="Disordered" evidence="1">
    <location>
        <begin position="223"/>
        <end position="254"/>
    </location>
</feature>
<dbReference type="WBParaSite" id="PSU_v2.g17404.t1">
    <property type="protein sequence ID" value="PSU_v2.g17404.t1"/>
    <property type="gene ID" value="PSU_v2.g17404"/>
</dbReference>
<dbReference type="Proteomes" id="UP000887577">
    <property type="component" value="Unplaced"/>
</dbReference>
<evidence type="ECO:0000256" key="1">
    <source>
        <dbReference type="SAM" id="MobiDB-lite"/>
    </source>
</evidence>
<accession>A0A914YD91</accession>